<dbReference type="SUPFAM" id="SSF57756">
    <property type="entry name" value="Retrovirus zinc finger-like domains"/>
    <property type="match status" value="1"/>
</dbReference>
<protein>
    <recommendedName>
        <fullName evidence="4">CCHC-type domain-containing protein</fullName>
    </recommendedName>
</protein>
<evidence type="ECO:0008006" key="4">
    <source>
        <dbReference type="Google" id="ProtNLM"/>
    </source>
</evidence>
<name>A0ABD3HKY3_9MARC</name>
<evidence type="ECO:0000313" key="3">
    <source>
        <dbReference type="Proteomes" id="UP001633002"/>
    </source>
</evidence>
<proteinExistence type="predicted"/>
<dbReference type="InterPro" id="IPR036875">
    <property type="entry name" value="Znf_CCHC_sf"/>
</dbReference>
<feature type="region of interest" description="Disordered" evidence="1">
    <location>
        <begin position="61"/>
        <end position="80"/>
    </location>
</feature>
<evidence type="ECO:0000313" key="2">
    <source>
        <dbReference type="EMBL" id="KAL3690034.1"/>
    </source>
</evidence>
<sequence>MGRKPQHTLDRNPTIRNGRQRIVRIPNCGSARSVQFEYTYPFHDEPTMNPAAVMTNVPQQDAMERGNPPVTQSSTPQGEHLRQALHVATSRGTRSCGACKRPGHTRRTCPVLRQYKRDEVQEGLDVVVDG</sequence>
<organism evidence="2 3">
    <name type="scientific">Riccia sorocarpa</name>
    <dbReference type="NCBI Taxonomy" id="122646"/>
    <lineage>
        <taxon>Eukaryota</taxon>
        <taxon>Viridiplantae</taxon>
        <taxon>Streptophyta</taxon>
        <taxon>Embryophyta</taxon>
        <taxon>Marchantiophyta</taxon>
        <taxon>Marchantiopsida</taxon>
        <taxon>Marchantiidae</taxon>
        <taxon>Marchantiales</taxon>
        <taxon>Ricciaceae</taxon>
        <taxon>Riccia</taxon>
    </lineage>
</organism>
<comment type="caution">
    <text evidence="2">The sequence shown here is derived from an EMBL/GenBank/DDBJ whole genome shotgun (WGS) entry which is preliminary data.</text>
</comment>
<dbReference type="EMBL" id="JBJQOH010000004">
    <property type="protein sequence ID" value="KAL3690034.1"/>
    <property type="molecule type" value="Genomic_DNA"/>
</dbReference>
<keyword evidence="3" id="KW-1185">Reference proteome</keyword>
<dbReference type="Proteomes" id="UP001633002">
    <property type="component" value="Unassembled WGS sequence"/>
</dbReference>
<dbReference type="AlphaFoldDB" id="A0ABD3HKY3"/>
<accession>A0ABD3HKY3</accession>
<gene>
    <name evidence="2" type="ORF">R1sor_016343</name>
</gene>
<evidence type="ECO:0000256" key="1">
    <source>
        <dbReference type="SAM" id="MobiDB-lite"/>
    </source>
</evidence>
<reference evidence="2 3" key="1">
    <citation type="submission" date="2024-09" db="EMBL/GenBank/DDBJ databases">
        <title>Chromosome-scale assembly of Riccia sorocarpa.</title>
        <authorList>
            <person name="Paukszto L."/>
        </authorList>
    </citation>
    <scope>NUCLEOTIDE SEQUENCE [LARGE SCALE GENOMIC DNA]</scope>
    <source>
        <strain evidence="2">LP-2024</strain>
        <tissue evidence="2">Aerial parts of the thallus</tissue>
    </source>
</reference>